<dbReference type="EMBL" id="MCBQ01004653">
    <property type="protein sequence ID" value="RKF80351.1"/>
    <property type="molecule type" value="Genomic_DNA"/>
</dbReference>
<gene>
    <name evidence="3" type="ORF">GcM3_046028</name>
</gene>
<evidence type="ECO:0000313" key="4">
    <source>
        <dbReference type="Proteomes" id="UP000283383"/>
    </source>
</evidence>
<feature type="coiled-coil region" evidence="1">
    <location>
        <begin position="84"/>
        <end position="111"/>
    </location>
</feature>
<protein>
    <submittedName>
        <fullName evidence="3">Uncharacterized protein</fullName>
    </submittedName>
</protein>
<comment type="caution">
    <text evidence="3">The sequence shown here is derived from an EMBL/GenBank/DDBJ whole genome shotgun (WGS) entry which is preliminary data.</text>
</comment>
<proteinExistence type="predicted"/>
<organism evidence="3 4">
    <name type="scientific">Golovinomyces cichoracearum</name>
    <dbReference type="NCBI Taxonomy" id="62708"/>
    <lineage>
        <taxon>Eukaryota</taxon>
        <taxon>Fungi</taxon>
        <taxon>Dikarya</taxon>
        <taxon>Ascomycota</taxon>
        <taxon>Pezizomycotina</taxon>
        <taxon>Leotiomycetes</taxon>
        <taxon>Erysiphales</taxon>
        <taxon>Erysiphaceae</taxon>
        <taxon>Golovinomyces</taxon>
    </lineage>
</organism>
<evidence type="ECO:0000313" key="3">
    <source>
        <dbReference type="EMBL" id="RKF80351.1"/>
    </source>
</evidence>
<dbReference type="AlphaFoldDB" id="A0A420J0P0"/>
<evidence type="ECO:0000256" key="1">
    <source>
        <dbReference type="SAM" id="Coils"/>
    </source>
</evidence>
<feature type="region of interest" description="Disordered" evidence="2">
    <location>
        <begin position="1"/>
        <end position="44"/>
    </location>
</feature>
<keyword evidence="1" id="KW-0175">Coiled coil</keyword>
<feature type="compositionally biased region" description="Polar residues" evidence="2">
    <location>
        <begin position="35"/>
        <end position="44"/>
    </location>
</feature>
<dbReference type="Proteomes" id="UP000283383">
    <property type="component" value="Unassembled WGS sequence"/>
</dbReference>
<feature type="compositionally biased region" description="Basic and acidic residues" evidence="2">
    <location>
        <begin position="10"/>
        <end position="26"/>
    </location>
</feature>
<name>A0A420J0P0_9PEZI</name>
<sequence>MPTYLTPSHDSSDIESSHISSHEYHDNSIPVPKTCSESGSSSQDKFFEAREMSQNLGDFVPNPTDSRLTLENTVTVDPQASNELKFAAQELQNAAHYIQEAEERARKAEIKAEELHPVCPRNIKTIYDEMG</sequence>
<keyword evidence="4" id="KW-1185">Reference proteome</keyword>
<accession>A0A420J0P0</accession>
<evidence type="ECO:0000256" key="2">
    <source>
        <dbReference type="SAM" id="MobiDB-lite"/>
    </source>
</evidence>
<reference evidence="3 4" key="1">
    <citation type="journal article" date="2018" name="BMC Genomics">
        <title>Comparative genome analyses reveal sequence features reflecting distinct modes of host-adaptation between dicot and monocot powdery mildew.</title>
        <authorList>
            <person name="Wu Y."/>
            <person name="Ma X."/>
            <person name="Pan Z."/>
            <person name="Kale S.D."/>
            <person name="Song Y."/>
            <person name="King H."/>
            <person name="Zhang Q."/>
            <person name="Presley C."/>
            <person name="Deng X."/>
            <person name="Wei C.I."/>
            <person name="Xiao S."/>
        </authorList>
    </citation>
    <scope>NUCLEOTIDE SEQUENCE [LARGE SCALE GENOMIC DNA]</scope>
    <source>
        <strain evidence="3">UMSG3</strain>
    </source>
</reference>